<dbReference type="EMBL" id="JAQQWN010000002">
    <property type="protein sequence ID" value="KAK8094010.1"/>
    <property type="molecule type" value="Genomic_DNA"/>
</dbReference>
<reference evidence="1 2" key="1">
    <citation type="submission" date="2023-01" db="EMBL/GenBank/DDBJ databases">
        <title>Analysis of 21 Apiospora genomes using comparative genomics revels a genus with tremendous synthesis potential of carbohydrate active enzymes and secondary metabolites.</title>
        <authorList>
            <person name="Sorensen T."/>
        </authorList>
    </citation>
    <scope>NUCLEOTIDE SEQUENCE [LARGE SCALE GENOMIC DNA]</scope>
    <source>
        <strain evidence="1 2">CBS 114990</strain>
    </source>
</reference>
<accession>A0ABR1XBE0</accession>
<evidence type="ECO:0000313" key="1">
    <source>
        <dbReference type="EMBL" id="KAK8094010.1"/>
    </source>
</evidence>
<gene>
    <name evidence="1" type="ORF">PG997_000695</name>
</gene>
<dbReference type="GeneID" id="92038070"/>
<keyword evidence="2" id="KW-1185">Reference proteome</keyword>
<name>A0ABR1XBE0_9PEZI</name>
<proteinExistence type="predicted"/>
<evidence type="ECO:0000313" key="2">
    <source>
        <dbReference type="Proteomes" id="UP001433268"/>
    </source>
</evidence>
<dbReference type="RefSeq" id="XP_066674783.1">
    <property type="nucleotide sequence ID" value="XM_066805010.1"/>
</dbReference>
<sequence>MQQETALRLEAVNKAVGNVRHRQISPSEITTITIVCIVGHPLALVALAHHNCRGPGRVQEEDARESA</sequence>
<organism evidence="1 2">
    <name type="scientific">Apiospora hydei</name>
    <dbReference type="NCBI Taxonomy" id="1337664"/>
    <lineage>
        <taxon>Eukaryota</taxon>
        <taxon>Fungi</taxon>
        <taxon>Dikarya</taxon>
        <taxon>Ascomycota</taxon>
        <taxon>Pezizomycotina</taxon>
        <taxon>Sordariomycetes</taxon>
        <taxon>Xylariomycetidae</taxon>
        <taxon>Amphisphaeriales</taxon>
        <taxon>Apiosporaceae</taxon>
        <taxon>Apiospora</taxon>
    </lineage>
</organism>
<comment type="caution">
    <text evidence="1">The sequence shown here is derived from an EMBL/GenBank/DDBJ whole genome shotgun (WGS) entry which is preliminary data.</text>
</comment>
<evidence type="ECO:0008006" key="3">
    <source>
        <dbReference type="Google" id="ProtNLM"/>
    </source>
</evidence>
<dbReference type="Proteomes" id="UP001433268">
    <property type="component" value="Unassembled WGS sequence"/>
</dbReference>
<protein>
    <recommendedName>
        <fullName evidence="3">Transposase</fullName>
    </recommendedName>
</protein>